<proteinExistence type="predicted"/>
<evidence type="ECO:0000313" key="1">
    <source>
        <dbReference type="EMBL" id="CAI8019327.1"/>
    </source>
</evidence>
<accession>A0AA35RY67</accession>
<keyword evidence="2" id="KW-1185">Reference proteome</keyword>
<dbReference type="AlphaFoldDB" id="A0AA35RY67"/>
<comment type="caution">
    <text evidence="1">The sequence shown here is derived from an EMBL/GenBank/DDBJ whole genome shotgun (WGS) entry which is preliminary data.</text>
</comment>
<protein>
    <submittedName>
        <fullName evidence="1">Uncharacterized protein</fullName>
    </submittedName>
</protein>
<dbReference type="Proteomes" id="UP001174909">
    <property type="component" value="Unassembled WGS sequence"/>
</dbReference>
<name>A0AA35RY67_GEOBA</name>
<dbReference type="EMBL" id="CASHTH010001744">
    <property type="protein sequence ID" value="CAI8019327.1"/>
    <property type="molecule type" value="Genomic_DNA"/>
</dbReference>
<organism evidence="1 2">
    <name type="scientific">Geodia barretti</name>
    <name type="common">Barrett's horny sponge</name>
    <dbReference type="NCBI Taxonomy" id="519541"/>
    <lineage>
        <taxon>Eukaryota</taxon>
        <taxon>Metazoa</taxon>
        <taxon>Porifera</taxon>
        <taxon>Demospongiae</taxon>
        <taxon>Heteroscleromorpha</taxon>
        <taxon>Tetractinellida</taxon>
        <taxon>Astrophorina</taxon>
        <taxon>Geodiidae</taxon>
        <taxon>Geodia</taxon>
    </lineage>
</organism>
<reference evidence="1" key="1">
    <citation type="submission" date="2023-03" db="EMBL/GenBank/DDBJ databases">
        <authorList>
            <person name="Steffen K."/>
            <person name="Cardenas P."/>
        </authorList>
    </citation>
    <scope>NUCLEOTIDE SEQUENCE</scope>
</reference>
<sequence length="65" mass="7045">CYIPVVTNLSHRLSCSGAPTTNHSYLRNSTILSFLKKRVQRVRSGALHLNSPLPPATPCSSPDAI</sequence>
<evidence type="ECO:0000313" key="2">
    <source>
        <dbReference type="Proteomes" id="UP001174909"/>
    </source>
</evidence>
<feature type="non-terminal residue" evidence="1">
    <location>
        <position position="65"/>
    </location>
</feature>
<gene>
    <name evidence="1" type="ORF">GBAR_LOCUS11626</name>
</gene>